<dbReference type="GO" id="GO:0003779">
    <property type="term" value="F:actin binding"/>
    <property type="evidence" value="ECO:0007669"/>
    <property type="project" value="UniProtKB-KW"/>
</dbReference>
<dbReference type="CDD" id="cd11286">
    <property type="entry name" value="ADF_cofilin_like"/>
    <property type="match status" value="1"/>
</dbReference>
<dbReference type="OrthoDB" id="10249245at2759"/>
<keyword evidence="2" id="KW-0009">Actin-binding</keyword>
<evidence type="ECO:0000313" key="4">
    <source>
        <dbReference type="EMBL" id="KAJ5070728.1"/>
    </source>
</evidence>
<dbReference type="InterPro" id="IPR029006">
    <property type="entry name" value="ADF-H/Gelsolin-like_dom_sf"/>
</dbReference>
<dbReference type="GO" id="GO:0015629">
    <property type="term" value="C:actin cytoskeleton"/>
    <property type="evidence" value="ECO:0007669"/>
    <property type="project" value="InterPro"/>
</dbReference>
<dbReference type="GO" id="GO:0030042">
    <property type="term" value="P:actin filament depolymerization"/>
    <property type="evidence" value="ECO:0007669"/>
    <property type="project" value="InterPro"/>
</dbReference>
<dbReference type="Pfam" id="PF00241">
    <property type="entry name" value="Cofilin_ADF"/>
    <property type="match status" value="1"/>
</dbReference>
<dbReference type="EMBL" id="JAPDFW010000092">
    <property type="protein sequence ID" value="KAJ5070728.1"/>
    <property type="molecule type" value="Genomic_DNA"/>
</dbReference>
<keyword evidence="5" id="KW-1185">Reference proteome</keyword>
<dbReference type="Gene3D" id="3.40.20.10">
    <property type="entry name" value="Severin"/>
    <property type="match status" value="1"/>
</dbReference>
<dbReference type="OMA" id="ITFYSWS"/>
<evidence type="ECO:0000313" key="5">
    <source>
        <dbReference type="Proteomes" id="UP001149090"/>
    </source>
</evidence>
<reference evidence="4" key="1">
    <citation type="submission" date="2022-10" db="EMBL/GenBank/DDBJ databases">
        <title>Novel sulphate-reducing endosymbionts in the free-living metamonad Anaeramoeba.</title>
        <authorList>
            <person name="Jerlstrom-Hultqvist J."/>
            <person name="Cepicka I."/>
            <person name="Gallot-Lavallee L."/>
            <person name="Salas-Leiva D."/>
            <person name="Curtis B.A."/>
            <person name="Zahonova K."/>
            <person name="Pipaliya S."/>
            <person name="Dacks J."/>
            <person name="Roger A.J."/>
        </authorList>
    </citation>
    <scope>NUCLEOTIDE SEQUENCE</scope>
    <source>
        <strain evidence="4">BMAN</strain>
    </source>
</reference>
<sequence>MDGGVIAEDDCVTKFNEFKMGRDIRYIIYRLSDNRKQIIVEKIGDKDQTYDDFLACLPENKCRYAVFSLDFKLDDGSDRSKILFVVWAPEIAPTREKMIVATSKDKFKKQLVGVGVEIQATDQSEVALETVMEKVMANIR</sequence>
<accession>A0A9Q0LDH8</accession>
<dbReference type="PANTHER" id="PTHR11913">
    <property type="entry name" value="COFILIN-RELATED"/>
    <property type="match status" value="1"/>
</dbReference>
<name>A0A9Q0LDH8_ANAIG</name>
<gene>
    <name evidence="4" type="ORF">M0811_01709</name>
</gene>
<evidence type="ECO:0000259" key="3">
    <source>
        <dbReference type="PROSITE" id="PS51263"/>
    </source>
</evidence>
<evidence type="ECO:0000256" key="2">
    <source>
        <dbReference type="ARBA" id="ARBA00023203"/>
    </source>
</evidence>
<dbReference type="InterPro" id="IPR002108">
    <property type="entry name" value="ADF-H"/>
</dbReference>
<feature type="domain" description="ADF-H" evidence="3">
    <location>
        <begin position="3"/>
        <end position="136"/>
    </location>
</feature>
<comment type="caution">
    <text evidence="4">The sequence shown here is derived from an EMBL/GenBank/DDBJ whole genome shotgun (WGS) entry which is preliminary data.</text>
</comment>
<comment type="similarity">
    <text evidence="1">Belongs to the actin-binding proteins ADF family.</text>
</comment>
<dbReference type="SUPFAM" id="SSF55753">
    <property type="entry name" value="Actin depolymerizing proteins"/>
    <property type="match status" value="1"/>
</dbReference>
<dbReference type="SMART" id="SM00102">
    <property type="entry name" value="ADF"/>
    <property type="match status" value="1"/>
</dbReference>
<dbReference type="InterPro" id="IPR017904">
    <property type="entry name" value="ADF/Cofilin"/>
</dbReference>
<protein>
    <submittedName>
        <fullName evidence="4">Cofilin/actin-depolymerizing factor</fullName>
    </submittedName>
</protein>
<dbReference type="AlphaFoldDB" id="A0A9Q0LDH8"/>
<dbReference type="PROSITE" id="PS51263">
    <property type="entry name" value="ADF_H"/>
    <property type="match status" value="1"/>
</dbReference>
<organism evidence="4 5">
    <name type="scientific">Anaeramoeba ignava</name>
    <name type="common">Anaerobic marine amoeba</name>
    <dbReference type="NCBI Taxonomy" id="1746090"/>
    <lineage>
        <taxon>Eukaryota</taxon>
        <taxon>Metamonada</taxon>
        <taxon>Anaeramoebidae</taxon>
        <taxon>Anaeramoeba</taxon>
    </lineage>
</organism>
<dbReference type="Proteomes" id="UP001149090">
    <property type="component" value="Unassembled WGS sequence"/>
</dbReference>
<proteinExistence type="inferred from homology"/>
<evidence type="ECO:0000256" key="1">
    <source>
        <dbReference type="ARBA" id="ARBA00006844"/>
    </source>
</evidence>